<proteinExistence type="predicted"/>
<sequence>MSISLANADPSTRPSTIFLQHIRASKWGYAIYRTNYDPALEAAWTHTLHASIEDARIRNDPSLCPAVDPAPVNAVKARLELAVHDDAARYAGLSTEGVREAFHALCTGGGAPSVAEVLAHPQPVRKRTGLPVSADVCLMVDGEVLRAVSRDMRN</sequence>
<dbReference type="Proteomes" id="UP000452235">
    <property type="component" value="Unassembled WGS sequence"/>
</dbReference>
<dbReference type="OrthoDB" id="6499973at2759"/>
<dbReference type="EMBL" id="BLJY01000004">
    <property type="protein sequence ID" value="GFF15215.1"/>
    <property type="molecule type" value="Genomic_DNA"/>
</dbReference>
<keyword evidence="2" id="KW-1185">Reference proteome</keyword>
<evidence type="ECO:0000313" key="1">
    <source>
        <dbReference type="EMBL" id="GFF15215.1"/>
    </source>
</evidence>
<evidence type="ECO:0000313" key="2">
    <source>
        <dbReference type="Proteomes" id="UP000452235"/>
    </source>
</evidence>
<organism evidence="1 2">
    <name type="scientific">Aspergillus terreus</name>
    <dbReference type="NCBI Taxonomy" id="33178"/>
    <lineage>
        <taxon>Eukaryota</taxon>
        <taxon>Fungi</taxon>
        <taxon>Dikarya</taxon>
        <taxon>Ascomycota</taxon>
        <taxon>Pezizomycotina</taxon>
        <taxon>Eurotiomycetes</taxon>
        <taxon>Eurotiomycetidae</taxon>
        <taxon>Eurotiales</taxon>
        <taxon>Aspergillaceae</taxon>
        <taxon>Aspergillus</taxon>
        <taxon>Aspergillus subgen. Circumdati</taxon>
    </lineage>
</organism>
<accession>A0A5M3YP33</accession>
<comment type="caution">
    <text evidence="1">The sequence shown here is derived from an EMBL/GenBank/DDBJ whole genome shotgun (WGS) entry which is preliminary data.</text>
</comment>
<name>A0A5M3YP33_ASPTE</name>
<reference evidence="1 2" key="1">
    <citation type="submission" date="2020-01" db="EMBL/GenBank/DDBJ databases">
        <title>Aspergillus terreus IFO 6365 whole genome shotgun sequence.</title>
        <authorList>
            <person name="Kanamasa S."/>
            <person name="Takahashi H."/>
        </authorList>
    </citation>
    <scope>NUCLEOTIDE SEQUENCE [LARGE SCALE GENOMIC DNA]</scope>
    <source>
        <strain evidence="1 2">IFO 6365</strain>
    </source>
</reference>
<gene>
    <name evidence="1" type="ORF">ATEIFO6365_0004033400</name>
</gene>
<dbReference type="AlphaFoldDB" id="A0A5M3YP33"/>
<protein>
    <submittedName>
        <fullName evidence="1">Uncharacterized protein</fullName>
    </submittedName>
</protein>